<reference evidence="1 2" key="1">
    <citation type="submission" date="2023-12" db="EMBL/GenBank/DDBJ databases">
        <title>Genome sequencing and assembly of bacterial species from a model synthetic community.</title>
        <authorList>
            <person name="Hogle S.L."/>
        </authorList>
    </citation>
    <scope>NUCLEOTIDE SEQUENCE [LARGE SCALE GENOMIC DNA]</scope>
    <source>
        <strain evidence="1 2">HAMBI 2494</strain>
    </source>
</reference>
<evidence type="ECO:0000313" key="1">
    <source>
        <dbReference type="EMBL" id="WQD80538.1"/>
    </source>
</evidence>
<keyword evidence="2" id="KW-1185">Reference proteome</keyword>
<evidence type="ECO:0000313" key="2">
    <source>
        <dbReference type="Proteomes" id="UP001325479"/>
    </source>
</evidence>
<dbReference type="EMBL" id="CP139965">
    <property type="protein sequence ID" value="WQD80538.1"/>
    <property type="molecule type" value="Genomic_DNA"/>
</dbReference>
<dbReference type="Proteomes" id="UP001325479">
    <property type="component" value="Chromosome"/>
</dbReference>
<organism evidence="1 2">
    <name type="scientific">Paraburkholderia kururiensis</name>
    <dbReference type="NCBI Taxonomy" id="984307"/>
    <lineage>
        <taxon>Bacteria</taxon>
        <taxon>Pseudomonadati</taxon>
        <taxon>Pseudomonadota</taxon>
        <taxon>Betaproteobacteria</taxon>
        <taxon>Burkholderiales</taxon>
        <taxon>Burkholderiaceae</taxon>
        <taxon>Paraburkholderia</taxon>
    </lineage>
</organism>
<proteinExistence type="predicted"/>
<gene>
    <name evidence="1" type="ORF">U0042_13130</name>
</gene>
<evidence type="ECO:0008006" key="3">
    <source>
        <dbReference type="Google" id="ProtNLM"/>
    </source>
</evidence>
<protein>
    <recommendedName>
        <fullName evidence="3">Glycosyltransferase</fullName>
    </recommendedName>
</protein>
<accession>A0ABZ0WTG2</accession>
<sequence length="355" mass="38064">MYPIFIITRMDFASTELTRLDMSAWQQVHIVQAPVDFGGATMGRLDAVRMDALLNACAEMVNADQDAQLIFLGADDYLDAFSAHASTLKQRFARSRVSVSMPNTEDLIARQLKASGKSALGRQAVASLNAADATLIAFDDALRGHRIGQREVVVLPDPWHGHFATAQRRRSRERFKFAPAMLVMAAALDPAAGGDPASWLGAAERLAEVPGVHLALHGKVRALDRPKLRRLVERFGPRVSHTGSAAASDDVARDVQLLAAADVMLTSLIGAADSQGADGLCEHTPLSEAQQARLNGFGAAFDHEAARQLVASADALRLFSGKEMALLRDTLERHAQDLLVDSFGAGLRAALGVDA</sequence>
<dbReference type="RefSeq" id="WP_327205057.1">
    <property type="nucleotide sequence ID" value="NZ_CP139965.1"/>
</dbReference>
<name>A0ABZ0WTG2_9BURK</name>